<dbReference type="Pfam" id="PF12833">
    <property type="entry name" value="HTH_18"/>
    <property type="match status" value="1"/>
</dbReference>
<gene>
    <name evidence="5" type="ORF">H2509_12200</name>
</gene>
<keyword evidence="1" id="KW-0805">Transcription regulation</keyword>
<organism evidence="5 6">
    <name type="scientific">Stappia albiluteola</name>
    <dbReference type="NCBI Taxonomy" id="2758565"/>
    <lineage>
        <taxon>Bacteria</taxon>
        <taxon>Pseudomonadati</taxon>
        <taxon>Pseudomonadota</taxon>
        <taxon>Alphaproteobacteria</taxon>
        <taxon>Hyphomicrobiales</taxon>
        <taxon>Stappiaceae</taxon>
        <taxon>Stappia</taxon>
    </lineage>
</organism>
<keyword evidence="6" id="KW-1185">Reference proteome</keyword>
<protein>
    <submittedName>
        <fullName evidence="5">AraC family transcriptional regulator ligand-binding domain-containing protein</fullName>
    </submittedName>
</protein>
<dbReference type="InterPro" id="IPR009057">
    <property type="entry name" value="Homeodomain-like_sf"/>
</dbReference>
<sequence>MVTTELNAIEAASGVIWDQDRSDPAAHFIHARSLVGLEAYCQMRGFSARALMQRFGLSDLPGEPQLGTYLRLDDFGRLLEACARRAEDDCFALHWTEIMESDLDSARQCRGGDDTVCMAASFAPTLRQALEVLSAYAPVSVDFSTFELTSDGAITTMRWTFPTSLVCSNQVVDRLACEYARRIAILTGGELPLVSVDLARETPPSPQPYRAYFGVPVRFGADVTQLRINSSALDTPNPRRNDDLFVALGELNRRRLAERRREDTILSRTCDVITLRLTDPDLSLACVAREMALSSRGLQRRLAEKGTTFQALYEQTRRKVAQDLLEQTDLPMSDIAYRLGFSAVGNFTRAARRWFDHAPSDWRRIRREGARQGASPPGRA</sequence>
<dbReference type="PANTHER" id="PTHR47894:SF1">
    <property type="entry name" value="HTH-TYPE TRANSCRIPTIONAL REGULATOR VQSM"/>
    <property type="match status" value="1"/>
</dbReference>
<dbReference type="EMBL" id="JACFXV010000053">
    <property type="protein sequence ID" value="MBA5777884.1"/>
    <property type="molecule type" value="Genomic_DNA"/>
</dbReference>
<proteinExistence type="predicted"/>
<evidence type="ECO:0000256" key="3">
    <source>
        <dbReference type="ARBA" id="ARBA00023163"/>
    </source>
</evidence>
<dbReference type="PANTHER" id="PTHR47894">
    <property type="entry name" value="HTH-TYPE TRANSCRIPTIONAL REGULATOR GADX"/>
    <property type="match status" value="1"/>
</dbReference>
<dbReference type="InterPro" id="IPR018060">
    <property type="entry name" value="HTH_AraC"/>
</dbReference>
<dbReference type="PROSITE" id="PS01124">
    <property type="entry name" value="HTH_ARAC_FAMILY_2"/>
    <property type="match status" value="1"/>
</dbReference>
<dbReference type="Proteomes" id="UP000541109">
    <property type="component" value="Unassembled WGS sequence"/>
</dbReference>
<feature type="domain" description="HTH araC/xylS-type" evidence="4">
    <location>
        <begin position="267"/>
        <end position="365"/>
    </location>
</feature>
<dbReference type="Pfam" id="PF12625">
    <property type="entry name" value="Arabinose_bd"/>
    <property type="match status" value="1"/>
</dbReference>
<dbReference type="Gene3D" id="1.10.10.60">
    <property type="entry name" value="Homeodomain-like"/>
    <property type="match status" value="1"/>
</dbReference>
<dbReference type="AlphaFoldDB" id="A0A839AG31"/>
<name>A0A839AG31_9HYPH</name>
<dbReference type="SMART" id="SM00342">
    <property type="entry name" value="HTH_ARAC"/>
    <property type="match status" value="1"/>
</dbReference>
<evidence type="ECO:0000256" key="2">
    <source>
        <dbReference type="ARBA" id="ARBA00023125"/>
    </source>
</evidence>
<accession>A0A839AG31</accession>
<keyword evidence="2" id="KW-0238">DNA-binding</keyword>
<dbReference type="RefSeq" id="WP_182165660.1">
    <property type="nucleotide sequence ID" value="NZ_JACFXV010000053.1"/>
</dbReference>
<evidence type="ECO:0000256" key="1">
    <source>
        <dbReference type="ARBA" id="ARBA00023015"/>
    </source>
</evidence>
<comment type="caution">
    <text evidence="5">The sequence shown here is derived from an EMBL/GenBank/DDBJ whole genome shotgun (WGS) entry which is preliminary data.</text>
</comment>
<dbReference type="GO" id="GO:0005829">
    <property type="term" value="C:cytosol"/>
    <property type="evidence" value="ECO:0007669"/>
    <property type="project" value="TreeGrafter"/>
</dbReference>
<reference evidence="5 6" key="1">
    <citation type="submission" date="2020-07" db="EMBL/GenBank/DDBJ databases">
        <title>Stappia sp., F7233, whole genome shotgun sequencing project.</title>
        <authorList>
            <person name="Jiang S."/>
            <person name="Liu Z.W."/>
            <person name="Du Z.J."/>
        </authorList>
    </citation>
    <scope>NUCLEOTIDE SEQUENCE [LARGE SCALE GENOMIC DNA]</scope>
    <source>
        <strain evidence="5 6">F7233</strain>
    </source>
</reference>
<keyword evidence="3" id="KW-0804">Transcription</keyword>
<evidence type="ECO:0000313" key="6">
    <source>
        <dbReference type="Proteomes" id="UP000541109"/>
    </source>
</evidence>
<dbReference type="SUPFAM" id="SSF46689">
    <property type="entry name" value="Homeodomain-like"/>
    <property type="match status" value="1"/>
</dbReference>
<dbReference type="GO" id="GO:0000976">
    <property type="term" value="F:transcription cis-regulatory region binding"/>
    <property type="evidence" value="ECO:0007669"/>
    <property type="project" value="TreeGrafter"/>
</dbReference>
<evidence type="ECO:0000313" key="5">
    <source>
        <dbReference type="EMBL" id="MBA5777884.1"/>
    </source>
</evidence>
<dbReference type="GO" id="GO:0003700">
    <property type="term" value="F:DNA-binding transcription factor activity"/>
    <property type="evidence" value="ECO:0007669"/>
    <property type="project" value="InterPro"/>
</dbReference>
<dbReference type="InterPro" id="IPR032687">
    <property type="entry name" value="AraC-type_N"/>
</dbReference>
<evidence type="ECO:0000259" key="4">
    <source>
        <dbReference type="PROSITE" id="PS01124"/>
    </source>
</evidence>